<dbReference type="CDD" id="cd01629">
    <property type="entry name" value="HAD_EP"/>
    <property type="match status" value="1"/>
</dbReference>
<dbReference type="RefSeq" id="WP_091252309.1">
    <property type="nucleotide sequence ID" value="NZ_FMCU01000020.1"/>
</dbReference>
<dbReference type="InterPro" id="IPR023214">
    <property type="entry name" value="HAD_sf"/>
</dbReference>
<dbReference type="STRING" id="121616.GA0070216_12017"/>
<dbReference type="Gene3D" id="1.10.720.60">
    <property type="match status" value="1"/>
</dbReference>
<accession>A0A1C5AMY2</accession>
<evidence type="ECO:0000313" key="7">
    <source>
        <dbReference type="Proteomes" id="UP000198797"/>
    </source>
</evidence>
<dbReference type="UniPathway" id="UPA00904">
    <property type="reaction ID" value="UER00876"/>
</dbReference>
<protein>
    <recommendedName>
        <fullName evidence="4">Enolase-phosphatase E1</fullName>
        <ecNumber evidence="4">3.1.3.77</ecNumber>
    </recommendedName>
    <alternativeName>
        <fullName evidence="4">2,3-diketo-5-methylthio-1-phosphopentane phosphatase</fullName>
    </alternativeName>
</protein>
<dbReference type="Pfam" id="PF00702">
    <property type="entry name" value="Hydrolase"/>
    <property type="match status" value="1"/>
</dbReference>
<gene>
    <name evidence="4" type="primary">mtnC</name>
    <name evidence="6" type="ORF">GA0070216_12017</name>
</gene>
<dbReference type="InterPro" id="IPR006439">
    <property type="entry name" value="HAD-SF_hydro_IA"/>
</dbReference>
<dbReference type="SFLD" id="SFLDG01129">
    <property type="entry name" value="C1.5:_HAD__Beta-PGM__Phosphata"/>
    <property type="match status" value="1"/>
</dbReference>
<organism evidence="6 7">
    <name type="scientific">Micromonospora matsumotoense</name>
    <dbReference type="NCBI Taxonomy" id="121616"/>
    <lineage>
        <taxon>Bacteria</taxon>
        <taxon>Bacillati</taxon>
        <taxon>Actinomycetota</taxon>
        <taxon>Actinomycetes</taxon>
        <taxon>Micromonosporales</taxon>
        <taxon>Micromonosporaceae</taxon>
        <taxon>Micromonospora</taxon>
    </lineage>
</organism>
<dbReference type="Gene3D" id="3.40.50.1000">
    <property type="entry name" value="HAD superfamily/HAD-like"/>
    <property type="match status" value="1"/>
</dbReference>
<dbReference type="HAMAP" id="MF_01681">
    <property type="entry name" value="Salvage_MtnC"/>
    <property type="match status" value="1"/>
</dbReference>
<keyword evidence="2 4" id="KW-0378">Hydrolase</keyword>
<comment type="pathway">
    <text evidence="4">Amino-acid biosynthesis; L-methionine biosynthesis via salvage pathway; L-methionine from S-methyl-5-thio-alpha-D-ribose 1-phosphate: step 4/6.</text>
</comment>
<dbReference type="Proteomes" id="UP000198797">
    <property type="component" value="Unassembled WGS sequence"/>
</dbReference>
<evidence type="ECO:0000256" key="4">
    <source>
        <dbReference type="HAMAP-Rule" id="MF_01681"/>
    </source>
</evidence>
<dbReference type="SFLD" id="SFLDG01133">
    <property type="entry name" value="C1.5.4:_Enolase-phosphatase_Li"/>
    <property type="match status" value="1"/>
</dbReference>
<comment type="catalytic activity">
    <reaction evidence="4">
        <text>5-methylsulfanyl-2,3-dioxopentyl phosphate + H2O = 1,2-dihydroxy-5-(methylsulfanyl)pent-1-en-3-one + phosphate</text>
        <dbReference type="Rhea" id="RHEA:21700"/>
        <dbReference type="ChEBI" id="CHEBI:15377"/>
        <dbReference type="ChEBI" id="CHEBI:43474"/>
        <dbReference type="ChEBI" id="CHEBI:49252"/>
        <dbReference type="ChEBI" id="CHEBI:58828"/>
        <dbReference type="EC" id="3.1.3.77"/>
    </reaction>
</comment>
<evidence type="ECO:0000256" key="2">
    <source>
        <dbReference type="ARBA" id="ARBA00022801"/>
    </source>
</evidence>
<dbReference type="PANTHER" id="PTHR20371:SF1">
    <property type="entry name" value="ENOLASE-PHOSPHATASE E1"/>
    <property type="match status" value="1"/>
</dbReference>
<dbReference type="GO" id="GO:0019509">
    <property type="term" value="P:L-methionine salvage from methylthioadenosine"/>
    <property type="evidence" value="ECO:0007669"/>
    <property type="project" value="UniProtKB-UniRule"/>
</dbReference>
<evidence type="ECO:0000256" key="5">
    <source>
        <dbReference type="SAM" id="MobiDB-lite"/>
    </source>
</evidence>
<evidence type="ECO:0000256" key="1">
    <source>
        <dbReference type="ARBA" id="ARBA00022605"/>
    </source>
</evidence>
<dbReference type="PRINTS" id="PR00413">
    <property type="entry name" value="HADHALOGNASE"/>
</dbReference>
<dbReference type="AlphaFoldDB" id="A0A1C5AMY2"/>
<keyword evidence="4" id="KW-0460">Magnesium</keyword>
<dbReference type="GO" id="GO:0043716">
    <property type="term" value="F:2-hydroxy-3-keto-5-methylthiopentenyl-1-phosphate phosphatase activity"/>
    <property type="evidence" value="ECO:0007669"/>
    <property type="project" value="UniProtKB-UniRule"/>
</dbReference>
<keyword evidence="3 4" id="KW-0486">Methionine biosynthesis</keyword>
<comment type="function">
    <text evidence="4">Bifunctional enzyme that catalyzes the enolization of 2,3-diketo-5-methylthiopentyl-1-phosphate (DK-MTP-1-P) into the intermediate 2-hydroxy-3-keto-5-methylthiopentenyl-1-phosphate (HK-MTPenyl-1-P), which is then dephosphorylated to form the acireductone 1,2-dihydroxy-3-keto-5-methylthiopentene (DHK-MTPene).</text>
</comment>
<keyword evidence="4" id="KW-0479">Metal-binding</keyword>
<feature type="region of interest" description="Disordered" evidence="5">
    <location>
        <begin position="232"/>
        <end position="252"/>
    </location>
</feature>
<dbReference type="OrthoDB" id="9797416at2"/>
<keyword evidence="1 4" id="KW-0028">Amino-acid biosynthesis</keyword>
<comment type="pathway">
    <text evidence="4">Amino-acid biosynthesis; L-methionine biosynthesis via salvage pathway; L-methionine from S-methyl-5-thio-alpha-D-ribose 1-phosphate: step 3/6.</text>
</comment>
<dbReference type="PANTHER" id="PTHR20371">
    <property type="entry name" value="ENOLASE-PHOSPHATASE E1"/>
    <property type="match status" value="1"/>
</dbReference>
<name>A0A1C5AMY2_9ACTN</name>
<reference evidence="7" key="1">
    <citation type="submission" date="2016-06" db="EMBL/GenBank/DDBJ databases">
        <authorList>
            <person name="Varghese N."/>
            <person name="Submissions Spin"/>
        </authorList>
    </citation>
    <scope>NUCLEOTIDE SEQUENCE [LARGE SCALE GENOMIC DNA]</scope>
    <source>
        <strain evidence="7">DSM 44100</strain>
    </source>
</reference>
<comment type="similarity">
    <text evidence="4">Belongs to the HAD-like hydrolase superfamily. MasA/MtnC family.</text>
</comment>
<proteinExistence type="inferred from homology"/>
<keyword evidence="7" id="KW-1185">Reference proteome</keyword>
<dbReference type="SFLD" id="SFLDS00003">
    <property type="entry name" value="Haloacid_Dehalogenase"/>
    <property type="match status" value="1"/>
</dbReference>
<dbReference type="SUPFAM" id="SSF56784">
    <property type="entry name" value="HAD-like"/>
    <property type="match status" value="1"/>
</dbReference>
<dbReference type="InterPro" id="IPR023943">
    <property type="entry name" value="Enolase-ppase_E1"/>
</dbReference>
<dbReference type="GO" id="GO:0043874">
    <property type="term" value="F:acireductone synthase activity"/>
    <property type="evidence" value="ECO:0007669"/>
    <property type="project" value="UniProtKB-EC"/>
</dbReference>
<dbReference type="EMBL" id="FMCU01000020">
    <property type="protein sequence ID" value="SCF46557.1"/>
    <property type="molecule type" value="Genomic_DNA"/>
</dbReference>
<dbReference type="GO" id="GO:0000287">
    <property type="term" value="F:magnesium ion binding"/>
    <property type="evidence" value="ECO:0007669"/>
    <property type="project" value="UniProtKB-UniRule"/>
</dbReference>
<evidence type="ECO:0000256" key="3">
    <source>
        <dbReference type="ARBA" id="ARBA00023167"/>
    </source>
</evidence>
<dbReference type="NCBIfam" id="TIGR01691">
    <property type="entry name" value="enolase-ppase"/>
    <property type="match status" value="1"/>
</dbReference>
<comment type="subunit">
    <text evidence="4">Monomer.</text>
</comment>
<dbReference type="InterPro" id="IPR036412">
    <property type="entry name" value="HAD-like_sf"/>
</dbReference>
<sequence>MSRAVVLDVEGTTSSISYVHDQLFPYASRVLGSWVATHGGEPAVADALRSAARIADRPDVGRDEIVDILRDWIRRDAKVAPLKTIQGLIWQDALASGALVSHVYDDVPRALRAWTAQGWTVHIFSSGSVAAQRAWFRHSPHGDLLPYLTGFFDLENGGAKREPDSYRSIARSIGTDPASIVFLSDVAAELDAARVAGWRSVAVQRDDTPPVGGDHPVVTTFDQVDLRGDLTGGPLPVGHGLPAARSAAGGPR</sequence>
<comment type="cofactor">
    <cofactor evidence="4">
        <name>Mg(2+)</name>
        <dbReference type="ChEBI" id="CHEBI:18420"/>
    </cofactor>
    <text evidence="4">Binds 1 Mg(2+) ion per subunit.</text>
</comment>
<evidence type="ECO:0000313" key="6">
    <source>
        <dbReference type="EMBL" id="SCF46557.1"/>
    </source>
</evidence>
<dbReference type="EC" id="3.1.3.77" evidence="4"/>
<dbReference type="GO" id="GO:0043715">
    <property type="term" value="F:2,3-diketo-5-methylthiopentyl-1-phosphate enolase activity"/>
    <property type="evidence" value="ECO:0007669"/>
    <property type="project" value="UniProtKB-UniRule"/>
</dbReference>